<dbReference type="Proteomes" id="UP000663852">
    <property type="component" value="Unassembled WGS sequence"/>
</dbReference>
<dbReference type="InterPro" id="IPR036844">
    <property type="entry name" value="Hint_dom_sf"/>
</dbReference>
<evidence type="ECO:0000259" key="4">
    <source>
        <dbReference type="SMART" id="SM00306"/>
    </source>
</evidence>
<dbReference type="Gene3D" id="2.170.16.10">
    <property type="entry name" value="Hedgehog/Intein (Hint) domain"/>
    <property type="match status" value="1"/>
</dbReference>
<dbReference type="PANTHER" id="PTHR11889:SF31">
    <property type="entry name" value="PROTEIN HEDGEHOG"/>
    <property type="match status" value="1"/>
</dbReference>
<gene>
    <name evidence="5" type="ORF">EDS130_LOCUS45048</name>
    <name evidence="6" type="ORF">XAT740_LOCUS56897</name>
</gene>
<comment type="caution">
    <text evidence="5">The sequence shown here is derived from an EMBL/GenBank/DDBJ whole genome shotgun (WGS) entry which is preliminary data.</text>
</comment>
<dbReference type="SUPFAM" id="SSF51294">
    <property type="entry name" value="Hedgehog/intein (Hint) domain"/>
    <property type="match status" value="1"/>
</dbReference>
<keyword evidence="1" id="KW-0217">Developmental protein</keyword>
<evidence type="ECO:0000256" key="3">
    <source>
        <dbReference type="SAM" id="SignalP"/>
    </source>
</evidence>
<dbReference type="SMART" id="SM00306">
    <property type="entry name" value="HintN"/>
    <property type="match status" value="1"/>
</dbReference>
<evidence type="ECO:0000313" key="7">
    <source>
        <dbReference type="Proteomes" id="UP000663828"/>
    </source>
</evidence>
<dbReference type="Proteomes" id="UP000663828">
    <property type="component" value="Unassembled WGS sequence"/>
</dbReference>
<dbReference type="AlphaFoldDB" id="A0A815W4C4"/>
<dbReference type="InterPro" id="IPR050387">
    <property type="entry name" value="Hedgehog_Signaling"/>
</dbReference>
<feature type="signal peptide" evidence="3">
    <location>
        <begin position="1"/>
        <end position="22"/>
    </location>
</feature>
<dbReference type="InterPro" id="IPR001767">
    <property type="entry name" value="Hedgehog_Hint"/>
</dbReference>
<keyword evidence="2 3" id="KW-0732">Signal</keyword>
<protein>
    <recommendedName>
        <fullName evidence="4">Hint domain-containing protein</fullName>
    </recommendedName>
</protein>
<dbReference type="OrthoDB" id="5212at2759"/>
<dbReference type="PANTHER" id="PTHR11889">
    <property type="entry name" value="HEDGEHOG"/>
    <property type="match status" value="1"/>
</dbReference>
<reference evidence="5" key="1">
    <citation type="submission" date="2021-02" db="EMBL/GenBank/DDBJ databases">
        <authorList>
            <person name="Nowell W R."/>
        </authorList>
    </citation>
    <scope>NUCLEOTIDE SEQUENCE</scope>
</reference>
<evidence type="ECO:0000313" key="6">
    <source>
        <dbReference type="EMBL" id="CAF1661192.1"/>
    </source>
</evidence>
<keyword evidence="7" id="KW-1185">Reference proteome</keyword>
<name>A0A815W4C4_ADIRI</name>
<dbReference type="InterPro" id="IPR003587">
    <property type="entry name" value="Hint_dom_N"/>
</dbReference>
<evidence type="ECO:0000256" key="2">
    <source>
        <dbReference type="ARBA" id="ARBA00022729"/>
    </source>
</evidence>
<dbReference type="InterPro" id="IPR001657">
    <property type="entry name" value="Hedgehog"/>
</dbReference>
<sequence>MHSKFQIFAFVFLYLTVNNVLGKVGDVTQTCTCSQTATSGYYCAALTCVTTAESASCFSGRSTVQTRNGRIKPISEVEVGEEILVFNGIQPTFEPIFDFIHMERTNMYKFLRLNFIPNNGKNLTSSIEISSKHLIFLYGQQNPVFASEINIGSQIQVVNHQEILAGTVIQIETVQSQGFYAPLTASGTIIIDSVVCSNYANVRNHYLAHLAMQPYQWWMMLVGPRKSITSEINWYASALQVFAEKTGYFVSL</sequence>
<proteinExistence type="predicted"/>
<feature type="chain" id="PRO_5035608199" description="Hint domain-containing protein" evidence="3">
    <location>
        <begin position="23"/>
        <end position="252"/>
    </location>
</feature>
<evidence type="ECO:0000313" key="8">
    <source>
        <dbReference type="Proteomes" id="UP000663852"/>
    </source>
</evidence>
<organism evidence="5 8">
    <name type="scientific">Adineta ricciae</name>
    <name type="common">Rotifer</name>
    <dbReference type="NCBI Taxonomy" id="249248"/>
    <lineage>
        <taxon>Eukaryota</taxon>
        <taxon>Metazoa</taxon>
        <taxon>Spiralia</taxon>
        <taxon>Gnathifera</taxon>
        <taxon>Rotifera</taxon>
        <taxon>Eurotatoria</taxon>
        <taxon>Bdelloidea</taxon>
        <taxon>Adinetida</taxon>
        <taxon>Adinetidae</taxon>
        <taxon>Adineta</taxon>
    </lineage>
</organism>
<dbReference type="PRINTS" id="PR00632">
    <property type="entry name" value="SONICHHOG"/>
</dbReference>
<accession>A0A815W4C4</accession>
<dbReference type="Pfam" id="PF01079">
    <property type="entry name" value="Hint"/>
    <property type="match status" value="1"/>
</dbReference>
<dbReference type="GO" id="GO:0016540">
    <property type="term" value="P:protein autoprocessing"/>
    <property type="evidence" value="ECO:0007669"/>
    <property type="project" value="InterPro"/>
</dbReference>
<dbReference type="GO" id="GO:0007267">
    <property type="term" value="P:cell-cell signaling"/>
    <property type="evidence" value="ECO:0007669"/>
    <property type="project" value="InterPro"/>
</dbReference>
<evidence type="ECO:0000313" key="5">
    <source>
        <dbReference type="EMBL" id="CAF1537290.1"/>
    </source>
</evidence>
<dbReference type="EMBL" id="CAJNOR010011425">
    <property type="protein sequence ID" value="CAF1661192.1"/>
    <property type="molecule type" value="Genomic_DNA"/>
</dbReference>
<dbReference type="CDD" id="cd00081">
    <property type="entry name" value="Hint"/>
    <property type="match status" value="1"/>
</dbReference>
<dbReference type="EMBL" id="CAJNOJ010000986">
    <property type="protein sequence ID" value="CAF1537290.1"/>
    <property type="molecule type" value="Genomic_DNA"/>
</dbReference>
<feature type="domain" description="Hint" evidence="4">
    <location>
        <begin position="55"/>
        <end position="159"/>
    </location>
</feature>
<evidence type="ECO:0000256" key="1">
    <source>
        <dbReference type="ARBA" id="ARBA00022473"/>
    </source>
</evidence>